<gene>
    <name evidence="2" type="ORF">RU93_GL001342</name>
</gene>
<evidence type="ECO:0000256" key="1">
    <source>
        <dbReference type="SAM" id="Phobius"/>
    </source>
</evidence>
<feature type="transmembrane region" description="Helical" evidence="1">
    <location>
        <begin position="97"/>
        <end position="115"/>
    </location>
</feature>
<reference evidence="2 3" key="1">
    <citation type="submission" date="2014-12" db="EMBL/GenBank/DDBJ databases">
        <title>Draft genome sequences of 29 type strains of Enterococci.</title>
        <authorList>
            <person name="Zhong Z."/>
            <person name="Sun Z."/>
            <person name="Liu W."/>
            <person name="Zhang W."/>
            <person name="Zhang H."/>
        </authorList>
    </citation>
    <scope>NUCLEOTIDE SEQUENCE [LARGE SCALE GENOMIC DNA]</scope>
    <source>
        <strain evidence="2 3">DSM 17690</strain>
    </source>
</reference>
<evidence type="ECO:0000313" key="3">
    <source>
        <dbReference type="Proteomes" id="UP000182149"/>
    </source>
</evidence>
<feature type="transmembrane region" description="Helical" evidence="1">
    <location>
        <begin position="261"/>
        <end position="282"/>
    </location>
</feature>
<sequence length="373" mass="44151">MLLVLFSLYLFSGLSTINNWKNTQRYYHSEEFVTDFREFPQHYGIGYDEEKDQEIYPTDIEEYRKYNLTVFTRWWEEGPATFYQVGQHYYDSYDSSYIQLVFIFLFVLGFSLFFIDQKSNFNHFLFSLSWTKKELFEGKMTTVVLPIITTVVLGTLSNILIRYYGIPRMYINARFSQFLYSGFSHLIIGILILMAGILLGILLGNLIYGPIVLIIVMVSLLLFSEVYQEYLYYIDALFDYPIHYDWQALVVVTPGIDGTPWFILVFYFVLTILFYFLSRTIFQQISLENNGCMLTVPTLRFPVFLTLSALSILWFVPLFANLSFYFQYEAVIPFLQIVITTLLCLVTSYLIVYIDDWPRAIGRFWYRSFKKVH</sequence>
<organism evidence="2 3">
    <name type="scientific">Enterococcus aquimarinus</name>
    <dbReference type="NCBI Taxonomy" id="328396"/>
    <lineage>
        <taxon>Bacteria</taxon>
        <taxon>Bacillati</taxon>
        <taxon>Bacillota</taxon>
        <taxon>Bacilli</taxon>
        <taxon>Lactobacillales</taxon>
        <taxon>Enterococcaceae</taxon>
        <taxon>Enterococcus</taxon>
    </lineage>
</organism>
<feature type="transmembrane region" description="Helical" evidence="1">
    <location>
        <begin position="178"/>
        <end position="199"/>
    </location>
</feature>
<keyword evidence="1" id="KW-0812">Transmembrane</keyword>
<keyword evidence="1" id="KW-1133">Transmembrane helix</keyword>
<name>A0A1L8QN08_9ENTE</name>
<dbReference type="EMBL" id="JXKD01000026">
    <property type="protein sequence ID" value="OJG08898.1"/>
    <property type="molecule type" value="Genomic_DNA"/>
</dbReference>
<proteinExistence type="predicted"/>
<feature type="transmembrane region" description="Helical" evidence="1">
    <location>
        <begin position="332"/>
        <end position="354"/>
    </location>
</feature>
<dbReference type="STRING" id="328396.RU93_GL001342"/>
<feature type="transmembrane region" description="Helical" evidence="1">
    <location>
        <begin position="303"/>
        <end position="326"/>
    </location>
</feature>
<feature type="transmembrane region" description="Helical" evidence="1">
    <location>
        <begin position="206"/>
        <end position="223"/>
    </location>
</feature>
<keyword evidence="3" id="KW-1185">Reference proteome</keyword>
<feature type="transmembrane region" description="Helical" evidence="1">
    <location>
        <begin position="143"/>
        <end position="166"/>
    </location>
</feature>
<dbReference type="Proteomes" id="UP000182149">
    <property type="component" value="Unassembled WGS sequence"/>
</dbReference>
<accession>A0A1L8QN08</accession>
<comment type="caution">
    <text evidence="2">The sequence shown here is derived from an EMBL/GenBank/DDBJ whole genome shotgun (WGS) entry which is preliminary data.</text>
</comment>
<evidence type="ECO:0000313" key="2">
    <source>
        <dbReference type="EMBL" id="OJG08898.1"/>
    </source>
</evidence>
<dbReference type="AlphaFoldDB" id="A0A1L8QN08"/>
<protein>
    <recommendedName>
        <fullName evidence="4">ABC transporter permease</fullName>
    </recommendedName>
</protein>
<evidence type="ECO:0008006" key="4">
    <source>
        <dbReference type="Google" id="ProtNLM"/>
    </source>
</evidence>
<keyword evidence="1" id="KW-0472">Membrane</keyword>